<dbReference type="EMBL" id="WEID01000006">
    <property type="protein sequence ID" value="KAB8139146.1"/>
    <property type="molecule type" value="Genomic_DNA"/>
</dbReference>
<name>A0A7C8GVI0_9BACI</name>
<comment type="caution">
    <text evidence="1">The sequence shown here is derived from an EMBL/GenBank/DDBJ whole genome shotgun (WGS) entry which is preliminary data.</text>
</comment>
<proteinExistence type="predicted"/>
<dbReference type="Proteomes" id="UP000480246">
    <property type="component" value="Unassembled WGS sequence"/>
</dbReference>
<evidence type="ECO:0000313" key="1">
    <source>
        <dbReference type="EMBL" id="KAB8139146.1"/>
    </source>
</evidence>
<dbReference type="RefSeq" id="WP_153401070.1">
    <property type="nucleotide sequence ID" value="NZ_ML762424.1"/>
</dbReference>
<sequence>MLNHDESNVKQLKLNSSERVETLQRVGELKYLLLEVQCGEFLFLSDGNWLYRKDREDLSNIIPSPHLLLTKEILGKITKKSVENVIFNIQRLLSFYNTYITHEYYKKTSFEEYLQTKENFDISSILKGSVHGSFFHSYSFHVKNDNVEYSYIFEWNKAGEDIRFILNNSKYGYTGFYALTNFLLKESSSIYDYETFTRFCKEIRNFQNYFYNTMSEGNPKGELYTSMIEVELLSPQNRYSMSNLNRSHYEINPAVKIGDIINYFELDIKVNDQKQLEKCIDTSYLFDFFASYEYLGNITVSDVEAIVVETMEDRLQEPFQIRKDRCSYYNNFSIKIKDKNIQIEFLVEWNCLEGCYRVKKDLLPYEYFRSPQLLIDSILSQIPTPYPFICNNKINALLSDLLRTIEKSSNHGMDLDNLIKRVNSVDTPKNIYVDNLPF</sequence>
<gene>
    <name evidence="1" type="ORF">F9U64_01785</name>
</gene>
<dbReference type="OrthoDB" id="2955084at2"/>
<protein>
    <submittedName>
        <fullName evidence="1">Uncharacterized protein</fullName>
    </submittedName>
</protein>
<dbReference type="AlphaFoldDB" id="A0A7C8GVI0"/>
<accession>A0A7C8GVI0</accession>
<evidence type="ECO:0000313" key="2">
    <source>
        <dbReference type="Proteomes" id="UP000480246"/>
    </source>
</evidence>
<reference evidence="1 2" key="1">
    <citation type="submission" date="2019-10" db="EMBL/GenBank/DDBJ databases">
        <title>Gracilibacillus sp. nov. isolated from rice seeds.</title>
        <authorList>
            <person name="He S."/>
        </authorList>
    </citation>
    <scope>NUCLEOTIDE SEQUENCE [LARGE SCALE GENOMIC DNA]</scope>
    <source>
        <strain evidence="1 2">TD8</strain>
    </source>
</reference>
<organism evidence="1 2">
    <name type="scientific">Gracilibacillus oryzae</name>
    <dbReference type="NCBI Taxonomy" id="1672701"/>
    <lineage>
        <taxon>Bacteria</taxon>
        <taxon>Bacillati</taxon>
        <taxon>Bacillota</taxon>
        <taxon>Bacilli</taxon>
        <taxon>Bacillales</taxon>
        <taxon>Bacillaceae</taxon>
        <taxon>Gracilibacillus</taxon>
    </lineage>
</organism>
<keyword evidence="2" id="KW-1185">Reference proteome</keyword>